<comment type="caution">
    <text evidence="7">The sequence shown here is derived from an EMBL/GenBank/DDBJ whole genome shotgun (WGS) entry which is preliminary data.</text>
</comment>
<feature type="transmembrane region" description="Helical" evidence="6">
    <location>
        <begin position="95"/>
        <end position="113"/>
    </location>
</feature>
<name>A0AAW2YH55_9EUKA</name>
<evidence type="ECO:0000256" key="3">
    <source>
        <dbReference type="ARBA" id="ARBA00022692"/>
    </source>
</evidence>
<proteinExistence type="inferred from homology"/>
<dbReference type="GO" id="GO:0005789">
    <property type="term" value="C:endoplasmic reticulum membrane"/>
    <property type="evidence" value="ECO:0007669"/>
    <property type="project" value="TreeGrafter"/>
</dbReference>
<dbReference type="InterPro" id="IPR007277">
    <property type="entry name" value="Svp26/Tex261"/>
</dbReference>
<feature type="transmembrane region" description="Helical" evidence="6">
    <location>
        <begin position="6"/>
        <end position="31"/>
    </location>
</feature>
<evidence type="ECO:0000313" key="7">
    <source>
        <dbReference type="EMBL" id="KAL0476263.1"/>
    </source>
</evidence>
<sequence length="233" mass="26743">MFLFVIIAYASLYVGLAFCALCLATGLYYLAELAEEYAVIAKKINTWLILSIIVIHILLWIFDEFKLNQILFGIVSHIVYFQLLKGFPYIRVKSISFIASCACFLISHVLWYYHFTDYRTPYYDLSQLLGFFFSCVWLAPTALFVTLSIGDMSLPGVGGLPASANNDILTPKSREHHHKQNVFTWIMDTIKNLTGKKQTEQQHYNNNLPPNFINQNIFTGNEFRSPPSPYKTL</sequence>
<dbReference type="EMBL" id="JAOPGA020000001">
    <property type="protein sequence ID" value="KAL0476263.1"/>
    <property type="molecule type" value="Genomic_DNA"/>
</dbReference>
<feature type="transmembrane region" description="Helical" evidence="6">
    <location>
        <begin position="67"/>
        <end position="83"/>
    </location>
</feature>
<keyword evidence="3 6" id="KW-0812">Transmembrane</keyword>
<evidence type="ECO:0000256" key="2">
    <source>
        <dbReference type="ARBA" id="ARBA00008096"/>
    </source>
</evidence>
<protein>
    <submittedName>
        <fullName evidence="7">Transmembrane adaptor Erv26</fullName>
    </submittedName>
</protein>
<dbReference type="GO" id="GO:0006888">
    <property type="term" value="P:endoplasmic reticulum to Golgi vesicle-mediated transport"/>
    <property type="evidence" value="ECO:0007669"/>
    <property type="project" value="InterPro"/>
</dbReference>
<comment type="subcellular location">
    <subcellularLocation>
        <location evidence="1">Membrane</location>
        <topology evidence="1">Multi-pass membrane protein</topology>
    </subcellularLocation>
</comment>
<dbReference type="PANTHER" id="PTHR13144:SF0">
    <property type="entry name" value="PROTEIN TEX261"/>
    <property type="match status" value="1"/>
</dbReference>
<evidence type="ECO:0000313" key="8">
    <source>
        <dbReference type="Proteomes" id="UP001431209"/>
    </source>
</evidence>
<gene>
    <name evidence="7" type="ORF">AKO1_004209</name>
</gene>
<keyword evidence="8" id="KW-1185">Reference proteome</keyword>
<evidence type="ECO:0000256" key="6">
    <source>
        <dbReference type="SAM" id="Phobius"/>
    </source>
</evidence>
<dbReference type="Pfam" id="PF04148">
    <property type="entry name" value="Erv26"/>
    <property type="match status" value="1"/>
</dbReference>
<keyword evidence="5 6" id="KW-0472">Membrane</keyword>
<evidence type="ECO:0000256" key="5">
    <source>
        <dbReference type="ARBA" id="ARBA00023136"/>
    </source>
</evidence>
<keyword evidence="4 6" id="KW-1133">Transmembrane helix</keyword>
<dbReference type="AlphaFoldDB" id="A0AAW2YH55"/>
<organism evidence="7 8">
    <name type="scientific">Acrasis kona</name>
    <dbReference type="NCBI Taxonomy" id="1008807"/>
    <lineage>
        <taxon>Eukaryota</taxon>
        <taxon>Discoba</taxon>
        <taxon>Heterolobosea</taxon>
        <taxon>Tetramitia</taxon>
        <taxon>Eutetramitia</taxon>
        <taxon>Acrasidae</taxon>
        <taxon>Acrasis</taxon>
    </lineage>
</organism>
<dbReference type="PANTHER" id="PTHR13144">
    <property type="entry name" value="TEX261 PROTEIN"/>
    <property type="match status" value="1"/>
</dbReference>
<dbReference type="GO" id="GO:0097020">
    <property type="term" value="F:COPII receptor activity"/>
    <property type="evidence" value="ECO:0007669"/>
    <property type="project" value="InterPro"/>
</dbReference>
<comment type="similarity">
    <text evidence="2">Belongs to the SVP26 family.</text>
</comment>
<feature type="transmembrane region" description="Helical" evidence="6">
    <location>
        <begin position="43"/>
        <end position="61"/>
    </location>
</feature>
<evidence type="ECO:0000256" key="1">
    <source>
        <dbReference type="ARBA" id="ARBA00004141"/>
    </source>
</evidence>
<accession>A0AAW2YH55</accession>
<evidence type="ECO:0000256" key="4">
    <source>
        <dbReference type="ARBA" id="ARBA00022989"/>
    </source>
</evidence>
<dbReference type="GO" id="GO:0000139">
    <property type="term" value="C:Golgi membrane"/>
    <property type="evidence" value="ECO:0007669"/>
    <property type="project" value="TreeGrafter"/>
</dbReference>
<feature type="transmembrane region" description="Helical" evidence="6">
    <location>
        <begin position="125"/>
        <end position="145"/>
    </location>
</feature>
<dbReference type="Proteomes" id="UP001431209">
    <property type="component" value="Unassembled WGS sequence"/>
</dbReference>
<dbReference type="GO" id="GO:0030134">
    <property type="term" value="C:COPII-coated ER to Golgi transport vesicle"/>
    <property type="evidence" value="ECO:0007669"/>
    <property type="project" value="TreeGrafter"/>
</dbReference>
<reference evidence="7 8" key="1">
    <citation type="submission" date="2024-03" db="EMBL/GenBank/DDBJ databases">
        <title>The Acrasis kona genome and developmental transcriptomes reveal deep origins of eukaryotic multicellular pathways.</title>
        <authorList>
            <person name="Sheikh S."/>
            <person name="Fu C.-J."/>
            <person name="Brown M.W."/>
            <person name="Baldauf S.L."/>
        </authorList>
    </citation>
    <scope>NUCLEOTIDE SEQUENCE [LARGE SCALE GENOMIC DNA]</scope>
    <source>
        <strain evidence="7 8">ATCC MYA-3509</strain>
    </source>
</reference>